<sequence>MTTYAPILYPSGVHPVIEDFAVPFEEVDSVPGSASLENQEAAAPCPASASGSHELPNAPAVYQLEQQLEHDQERLEAAVGGVQAEVWGGQRYRSPTVEEFPEAGDDLDNEQGVSENVAAEESEEDWDFEGSSSSEDEYEAISVWDKLAESLVREGLVTLEDLTEEELQFLRPFALKVGSHMSSATFAKLALAFPDSNVSTWATIQSRITKLSGFEPQLYHCCVNSCCAFTGPHADKDSCSYCNQPRYDSKHRPRKLFVYLPLIPRLKSFLANQAMARRMQYRAAEHVHAPGIIKDVMDAETYRALLKKFVTVDGKTLAHKFFEDDRDVALGLSTDGFAPFKRRTNTAWPLIVFNYNLPPEVRFHLDNILCLGVIPGPKKPADFNSFLWPFIQEMLRLAVGIHTYDVLSDEFFALRAYLILVFGDIPAISMVMRMKGHNGSTPCRMCEIHSIRPPDTRAPASYVPLDRSCHPHVANDPLAIRTYDPANLPLRSHTTFLEQAREVQYATTKVESERLAKQYGIKGTSALSVLSSLTFPDSFPYDFMHLLWENVVKNLMSFWTGTYKGLDQGIGSYQLPSAIWEEIGAASAASGDSIPYVFGPRPPNVASDKTKWTADTRSFWILYVAPVLLQGRFVQNKYYDHFIDLVKLLHTCLQFEITDNELDLVKQGFIKWVKKYEDYYYQHDASRLSVCPLTIHALLHIADSIRLAGPVWASWAYPMERYCGLLGPSIRSRRHPYASLNRYVLDSARLDHIKLLYQAHEVLSLRKPPVKEAVSIPGYPTCVVLPACKVLVPDRGLIDKIVSALCTRYAATPAAIRTALPLEVQQWGKLRILNDGDTIRAAELVAEAEDGRDASFIRVRIQSCSSLSRPVTIHPLTYHVIKYELLVDKNARYRQRPVILEQKTFYGQLRHILVIKLGPVPSASPPQLHPSTLMLGAVRRCVIESDHHDLDIHYYKRFGALEIIDISTIQCLVGRVQDRGRFAIIDRSGSLARAIYVQD</sequence>
<dbReference type="Proteomes" id="UP000184267">
    <property type="component" value="Unassembled WGS sequence"/>
</dbReference>
<evidence type="ECO:0000313" key="3">
    <source>
        <dbReference type="Proteomes" id="UP000184267"/>
    </source>
</evidence>
<feature type="region of interest" description="Disordered" evidence="1">
    <location>
        <begin position="100"/>
        <end position="132"/>
    </location>
</feature>
<proteinExistence type="predicted"/>
<feature type="region of interest" description="Disordered" evidence="1">
    <location>
        <begin position="31"/>
        <end position="58"/>
    </location>
</feature>
<dbReference type="OrthoDB" id="2404451at2759"/>
<dbReference type="PANTHER" id="PTHR46579">
    <property type="entry name" value="F5/8 TYPE C DOMAIN-CONTAINING PROTEIN-RELATED"/>
    <property type="match status" value="1"/>
</dbReference>
<dbReference type="OMA" id="IHITSEW"/>
<feature type="compositionally biased region" description="Low complexity" evidence="1">
    <location>
        <begin position="41"/>
        <end position="50"/>
    </location>
</feature>
<dbReference type="STRING" id="154538.A0A1M2VLJ2"/>
<dbReference type="EMBL" id="MNAD01001043">
    <property type="protein sequence ID" value="OJT08402.1"/>
    <property type="molecule type" value="Genomic_DNA"/>
</dbReference>
<dbReference type="AlphaFoldDB" id="A0A1M2VLJ2"/>
<organism evidence="2 3">
    <name type="scientific">Trametes pubescens</name>
    <name type="common">White-rot fungus</name>
    <dbReference type="NCBI Taxonomy" id="154538"/>
    <lineage>
        <taxon>Eukaryota</taxon>
        <taxon>Fungi</taxon>
        <taxon>Dikarya</taxon>
        <taxon>Basidiomycota</taxon>
        <taxon>Agaricomycotina</taxon>
        <taxon>Agaricomycetes</taxon>
        <taxon>Polyporales</taxon>
        <taxon>Polyporaceae</taxon>
        <taxon>Trametes</taxon>
    </lineage>
</organism>
<name>A0A1M2VLJ2_TRAPU</name>
<evidence type="ECO:0008006" key="4">
    <source>
        <dbReference type="Google" id="ProtNLM"/>
    </source>
</evidence>
<comment type="caution">
    <text evidence="2">The sequence shown here is derived from an EMBL/GenBank/DDBJ whole genome shotgun (WGS) entry which is preliminary data.</text>
</comment>
<feature type="compositionally biased region" description="Acidic residues" evidence="1">
    <location>
        <begin position="118"/>
        <end position="132"/>
    </location>
</feature>
<gene>
    <name evidence="2" type="ORF">TRAPUB_690</name>
</gene>
<reference evidence="2 3" key="1">
    <citation type="submission" date="2016-10" db="EMBL/GenBank/DDBJ databases">
        <title>Genome sequence of the basidiomycete white-rot fungus Trametes pubescens.</title>
        <authorList>
            <person name="Makela M.R."/>
            <person name="Granchi Z."/>
            <person name="Peng M."/>
            <person name="De Vries R.P."/>
            <person name="Grigoriev I."/>
            <person name="Riley R."/>
            <person name="Hilden K."/>
        </authorList>
    </citation>
    <scope>NUCLEOTIDE SEQUENCE [LARGE SCALE GENOMIC DNA]</scope>
    <source>
        <strain evidence="2 3">FBCC735</strain>
    </source>
</reference>
<evidence type="ECO:0000256" key="1">
    <source>
        <dbReference type="SAM" id="MobiDB-lite"/>
    </source>
</evidence>
<accession>A0A1M2VLJ2</accession>
<feature type="compositionally biased region" description="Acidic residues" evidence="1">
    <location>
        <begin position="100"/>
        <end position="109"/>
    </location>
</feature>
<protein>
    <recommendedName>
        <fullName evidence="4">Transposase domain-containing protein</fullName>
    </recommendedName>
</protein>
<keyword evidence="3" id="KW-1185">Reference proteome</keyword>
<dbReference type="InterPro" id="IPR004242">
    <property type="entry name" value="Transposase_21"/>
</dbReference>
<dbReference type="PANTHER" id="PTHR46579:SF1">
    <property type="entry name" value="F5_8 TYPE C DOMAIN-CONTAINING PROTEIN"/>
    <property type="match status" value="1"/>
</dbReference>
<evidence type="ECO:0000313" key="2">
    <source>
        <dbReference type="EMBL" id="OJT08402.1"/>
    </source>
</evidence>
<dbReference type="Pfam" id="PF02992">
    <property type="entry name" value="Transposase_21"/>
    <property type="match status" value="1"/>
</dbReference>